<dbReference type="OrthoDB" id="7518525at2"/>
<evidence type="ECO:0000256" key="11">
    <source>
        <dbReference type="PROSITE-ProRule" id="PRU01360"/>
    </source>
</evidence>
<keyword evidence="16" id="KW-0675">Receptor</keyword>
<feature type="signal peptide" evidence="13">
    <location>
        <begin position="1"/>
        <end position="25"/>
    </location>
</feature>
<proteinExistence type="inferred from homology"/>
<keyword evidence="5 11" id="KW-0812">Transmembrane</keyword>
<dbReference type="SUPFAM" id="SSF56935">
    <property type="entry name" value="Porins"/>
    <property type="match status" value="1"/>
</dbReference>
<dbReference type="PROSITE" id="PS52016">
    <property type="entry name" value="TONB_DEPENDENT_REC_3"/>
    <property type="match status" value="1"/>
</dbReference>
<evidence type="ECO:0000256" key="5">
    <source>
        <dbReference type="ARBA" id="ARBA00022692"/>
    </source>
</evidence>
<organism evidence="16 17">
    <name type="scientific">Caenibius tardaugens NBRC 16725</name>
    <dbReference type="NCBI Taxonomy" id="1219035"/>
    <lineage>
        <taxon>Bacteria</taxon>
        <taxon>Pseudomonadati</taxon>
        <taxon>Pseudomonadota</taxon>
        <taxon>Alphaproteobacteria</taxon>
        <taxon>Sphingomonadales</taxon>
        <taxon>Erythrobacteraceae</taxon>
        <taxon>Caenibius</taxon>
    </lineage>
</organism>
<keyword evidence="8 12" id="KW-0798">TonB box</keyword>
<dbReference type="GO" id="GO:0006826">
    <property type="term" value="P:iron ion transport"/>
    <property type="evidence" value="ECO:0007669"/>
    <property type="project" value="UniProtKB-KW"/>
</dbReference>
<keyword evidence="3 11" id="KW-1134">Transmembrane beta strand</keyword>
<comment type="subcellular location">
    <subcellularLocation>
        <location evidence="1 11">Cell outer membrane</location>
        <topology evidence="1 11">Multi-pass membrane protein</topology>
    </subcellularLocation>
</comment>
<evidence type="ECO:0000256" key="4">
    <source>
        <dbReference type="ARBA" id="ARBA00022496"/>
    </source>
</evidence>
<dbReference type="KEGG" id="ntd:EGO55_12355"/>
<keyword evidence="13" id="KW-0732">Signal</keyword>
<gene>
    <name evidence="16" type="ORF">NT2_05_02220</name>
</gene>
<comment type="similarity">
    <text evidence="11 12">Belongs to the TonB-dependent receptor family.</text>
</comment>
<evidence type="ECO:0000313" key="16">
    <source>
        <dbReference type="EMBL" id="GAD49302.1"/>
    </source>
</evidence>
<keyword evidence="10 11" id="KW-0998">Cell outer membrane</keyword>
<evidence type="ECO:0000256" key="2">
    <source>
        <dbReference type="ARBA" id="ARBA00022448"/>
    </source>
</evidence>
<protein>
    <submittedName>
        <fullName evidence="16">Putative TonB-dependent receptor</fullName>
    </submittedName>
</protein>
<dbReference type="InterPro" id="IPR000531">
    <property type="entry name" value="Beta-barrel_TonB"/>
</dbReference>
<keyword evidence="7" id="KW-0406">Ion transport</keyword>
<dbReference type="PANTHER" id="PTHR32552:SF81">
    <property type="entry name" value="TONB-DEPENDENT OUTER MEMBRANE RECEPTOR"/>
    <property type="match status" value="1"/>
</dbReference>
<dbReference type="RefSeq" id="WP_021690208.1">
    <property type="nucleotide sequence ID" value="NZ_BASZ01000005.1"/>
</dbReference>
<dbReference type="PROSITE" id="PS51257">
    <property type="entry name" value="PROKAR_LIPOPROTEIN"/>
    <property type="match status" value="1"/>
</dbReference>
<feature type="domain" description="TonB-dependent receptor plug" evidence="15">
    <location>
        <begin position="54"/>
        <end position="162"/>
    </location>
</feature>
<dbReference type="PANTHER" id="PTHR32552">
    <property type="entry name" value="FERRICHROME IRON RECEPTOR-RELATED"/>
    <property type="match status" value="1"/>
</dbReference>
<comment type="caution">
    <text evidence="16">The sequence shown here is derived from an EMBL/GenBank/DDBJ whole genome shotgun (WGS) entry which is preliminary data.</text>
</comment>
<evidence type="ECO:0000256" key="3">
    <source>
        <dbReference type="ARBA" id="ARBA00022452"/>
    </source>
</evidence>
<dbReference type="AlphaFoldDB" id="U2YLN3"/>
<dbReference type="InterPro" id="IPR039426">
    <property type="entry name" value="TonB-dep_rcpt-like"/>
</dbReference>
<evidence type="ECO:0000256" key="12">
    <source>
        <dbReference type="RuleBase" id="RU003357"/>
    </source>
</evidence>
<dbReference type="InterPro" id="IPR012910">
    <property type="entry name" value="Plug_dom"/>
</dbReference>
<evidence type="ECO:0000256" key="9">
    <source>
        <dbReference type="ARBA" id="ARBA00023136"/>
    </source>
</evidence>
<sequence length="804" mass="86511">MKKNNLLVQSAAVAIVACVAMPGLAAAQATEEQGARSGGLGEIVVTAQRRAENIQDVPVAVTALDSNTLDNMRVKDVQNLSGLAPNLQISSQGIQSIPTISMRGINSGTSDNAVDPKIGVYLDGVYIGRSVGAIFDLADIQQVEVLRGPQGTLFGRNATGGAISLVTAKPTGEFGVKAMASYGNQDSLRLRTTVNLPAMGPLSMKFSYLHDESHGWMKNILGGQKMNYSLRIPSFGTLTYADRLGARNVDAFQLAAHLDLGSVTADYRFDYTDSKTVGAPVQVLGHTGALAGMTAGIFALQPYFGGTTNLVGSHPLKTVANSTSVQPLTVQGHNLTLAWEASDNLTFKSISGYRKFKQKPNAFDLAGTGGLRFTPLQLGTLLSQTLTTPEKMAIILNPANAPGPNDRLYTLLTARSTSQKQFTQELQGIYTSSVFDMTFGAFYFRERSPAMNVLGVMQPTVNGMVVPTPFDSVFGSGINVNIATNKSYAAYAQGTFHVTDKFDIALGGRFTKDKRKMELIATGAPGLGSGGILPPGTYRKTFNEFTYTAIATYRPTSDITGYAKISTGYVAGGILSAIPYDPEKLTSYELGLKTELFDRRLRANLSAYLMDYKDMQIQTFQDGVQRFENAGKARIWGWEAEFTAVPTDGLTLEANFGYTNFKYKEYFSAAAGGGVENVADLAQPTYSPKWNMRLSGQYNFPEFSSGGHAMARLDARYRSTVALGTFPPDGADLAARAVSKAHWIVDGRIGLVDMPVFGSKVGVSLWGQNLFDKDDVGLFGPTAIVQTIQYINGRTYGLEVNFAF</sequence>
<evidence type="ECO:0000256" key="10">
    <source>
        <dbReference type="ARBA" id="ARBA00023237"/>
    </source>
</evidence>
<evidence type="ECO:0000313" key="17">
    <source>
        <dbReference type="Proteomes" id="UP000016568"/>
    </source>
</evidence>
<evidence type="ECO:0000259" key="15">
    <source>
        <dbReference type="Pfam" id="PF07715"/>
    </source>
</evidence>
<evidence type="ECO:0000256" key="8">
    <source>
        <dbReference type="ARBA" id="ARBA00023077"/>
    </source>
</evidence>
<dbReference type="EMBL" id="BASZ01000005">
    <property type="protein sequence ID" value="GAD49302.1"/>
    <property type="molecule type" value="Genomic_DNA"/>
</dbReference>
<dbReference type="Gene3D" id="2.40.170.20">
    <property type="entry name" value="TonB-dependent receptor, beta-barrel domain"/>
    <property type="match status" value="1"/>
</dbReference>
<accession>U2YLN3</accession>
<keyword evidence="6" id="KW-0408">Iron</keyword>
<dbReference type="GO" id="GO:0009279">
    <property type="term" value="C:cell outer membrane"/>
    <property type="evidence" value="ECO:0007669"/>
    <property type="project" value="UniProtKB-SubCell"/>
</dbReference>
<name>U2YLN3_9SPHN</name>
<keyword evidence="9 11" id="KW-0472">Membrane</keyword>
<feature type="domain" description="TonB-dependent receptor-like beta-barrel" evidence="14">
    <location>
        <begin position="325"/>
        <end position="770"/>
    </location>
</feature>
<keyword evidence="2 11" id="KW-0813">Transport</keyword>
<evidence type="ECO:0000256" key="13">
    <source>
        <dbReference type="SAM" id="SignalP"/>
    </source>
</evidence>
<evidence type="ECO:0000256" key="1">
    <source>
        <dbReference type="ARBA" id="ARBA00004571"/>
    </source>
</evidence>
<evidence type="ECO:0000259" key="14">
    <source>
        <dbReference type="Pfam" id="PF00593"/>
    </source>
</evidence>
<dbReference type="Proteomes" id="UP000016568">
    <property type="component" value="Unassembled WGS sequence"/>
</dbReference>
<dbReference type="Pfam" id="PF00593">
    <property type="entry name" value="TonB_dep_Rec_b-barrel"/>
    <property type="match status" value="1"/>
</dbReference>
<reference evidence="16 17" key="1">
    <citation type="submission" date="2013-09" db="EMBL/GenBank/DDBJ databases">
        <title>Whole genome shotgun sequence of Novosphingobium tardaugens NBRC 16725.</title>
        <authorList>
            <person name="Isaki S."/>
            <person name="Hosoyama A."/>
            <person name="Tsuchikane K."/>
            <person name="Katsumata H."/>
            <person name="Ando Y."/>
            <person name="Yamazaki S."/>
            <person name="Fujita N."/>
        </authorList>
    </citation>
    <scope>NUCLEOTIDE SEQUENCE [LARGE SCALE GENOMIC DNA]</scope>
    <source>
        <strain evidence="16 17">NBRC 16725</strain>
    </source>
</reference>
<dbReference type="eggNOG" id="COG4774">
    <property type="taxonomic scope" value="Bacteria"/>
</dbReference>
<feature type="chain" id="PRO_5030177747" evidence="13">
    <location>
        <begin position="26"/>
        <end position="804"/>
    </location>
</feature>
<evidence type="ECO:0000256" key="6">
    <source>
        <dbReference type="ARBA" id="ARBA00023004"/>
    </source>
</evidence>
<keyword evidence="17" id="KW-1185">Reference proteome</keyword>
<keyword evidence="4" id="KW-0410">Iron transport</keyword>
<evidence type="ECO:0000256" key="7">
    <source>
        <dbReference type="ARBA" id="ARBA00023065"/>
    </source>
</evidence>
<dbReference type="Pfam" id="PF07715">
    <property type="entry name" value="Plug"/>
    <property type="match status" value="1"/>
</dbReference>
<dbReference type="InterPro" id="IPR036942">
    <property type="entry name" value="Beta-barrel_TonB_sf"/>
</dbReference>